<organism evidence="2 3">
    <name type="scientific">Hydnum rufescens UP504</name>
    <dbReference type="NCBI Taxonomy" id="1448309"/>
    <lineage>
        <taxon>Eukaryota</taxon>
        <taxon>Fungi</taxon>
        <taxon>Dikarya</taxon>
        <taxon>Basidiomycota</taxon>
        <taxon>Agaricomycotina</taxon>
        <taxon>Agaricomycetes</taxon>
        <taxon>Cantharellales</taxon>
        <taxon>Hydnaceae</taxon>
        <taxon>Hydnum</taxon>
    </lineage>
</organism>
<proteinExistence type="predicted"/>
<gene>
    <name evidence="2" type="ORF">BS47DRAFT_1403063</name>
</gene>
<evidence type="ECO:0000313" key="2">
    <source>
        <dbReference type="EMBL" id="KAF9502821.1"/>
    </source>
</evidence>
<evidence type="ECO:0000256" key="1">
    <source>
        <dbReference type="SAM" id="MobiDB-lite"/>
    </source>
</evidence>
<feature type="region of interest" description="Disordered" evidence="1">
    <location>
        <begin position="47"/>
        <end position="76"/>
    </location>
</feature>
<reference evidence="2" key="1">
    <citation type="journal article" date="2020" name="Nat. Commun.">
        <title>Large-scale genome sequencing of mycorrhizal fungi provides insights into the early evolution of symbiotic traits.</title>
        <authorList>
            <person name="Miyauchi S."/>
            <person name="Kiss E."/>
            <person name="Kuo A."/>
            <person name="Drula E."/>
            <person name="Kohler A."/>
            <person name="Sanchez-Garcia M."/>
            <person name="Morin E."/>
            <person name="Andreopoulos B."/>
            <person name="Barry K.W."/>
            <person name="Bonito G."/>
            <person name="Buee M."/>
            <person name="Carver A."/>
            <person name="Chen C."/>
            <person name="Cichocki N."/>
            <person name="Clum A."/>
            <person name="Culley D."/>
            <person name="Crous P.W."/>
            <person name="Fauchery L."/>
            <person name="Girlanda M."/>
            <person name="Hayes R.D."/>
            <person name="Keri Z."/>
            <person name="LaButti K."/>
            <person name="Lipzen A."/>
            <person name="Lombard V."/>
            <person name="Magnuson J."/>
            <person name="Maillard F."/>
            <person name="Murat C."/>
            <person name="Nolan M."/>
            <person name="Ohm R.A."/>
            <person name="Pangilinan J."/>
            <person name="Pereira M.F."/>
            <person name="Perotto S."/>
            <person name="Peter M."/>
            <person name="Pfister S."/>
            <person name="Riley R."/>
            <person name="Sitrit Y."/>
            <person name="Stielow J.B."/>
            <person name="Szollosi G."/>
            <person name="Zifcakova L."/>
            <person name="Stursova M."/>
            <person name="Spatafora J.W."/>
            <person name="Tedersoo L."/>
            <person name="Vaario L.M."/>
            <person name="Yamada A."/>
            <person name="Yan M."/>
            <person name="Wang P."/>
            <person name="Xu J."/>
            <person name="Bruns T."/>
            <person name="Baldrian P."/>
            <person name="Vilgalys R."/>
            <person name="Dunand C."/>
            <person name="Henrissat B."/>
            <person name="Grigoriev I.V."/>
            <person name="Hibbett D."/>
            <person name="Nagy L.G."/>
            <person name="Martin F.M."/>
        </authorList>
    </citation>
    <scope>NUCLEOTIDE SEQUENCE</scope>
    <source>
        <strain evidence="2">UP504</strain>
    </source>
</reference>
<sequence length="170" mass="18986">MSFAAVSPSSNAVMTSSWGKQIRGFPSHPVWIRLEKQWDNGLAWPSSYQDQDDSASKGDIKTTRTPTDPVTSGGIESRDTIANVDSLSDLDKTSYCLVELHCQDSDVDLSNIIKICFAIHREPKAGRYTLQRFELLLLRLDDPRCDCATRRAMGYASIRFTMETAFSDLG</sequence>
<dbReference type="AlphaFoldDB" id="A0A9P6DE31"/>
<name>A0A9P6DE31_9AGAM</name>
<keyword evidence="3" id="KW-1185">Reference proteome</keyword>
<dbReference type="EMBL" id="MU129581">
    <property type="protein sequence ID" value="KAF9502821.1"/>
    <property type="molecule type" value="Genomic_DNA"/>
</dbReference>
<comment type="caution">
    <text evidence="2">The sequence shown here is derived from an EMBL/GenBank/DDBJ whole genome shotgun (WGS) entry which is preliminary data.</text>
</comment>
<dbReference type="OrthoDB" id="3269726at2759"/>
<protein>
    <submittedName>
        <fullName evidence="2">Uncharacterized protein</fullName>
    </submittedName>
</protein>
<accession>A0A9P6DE31</accession>
<dbReference type="Proteomes" id="UP000886523">
    <property type="component" value="Unassembled WGS sequence"/>
</dbReference>
<evidence type="ECO:0000313" key="3">
    <source>
        <dbReference type="Proteomes" id="UP000886523"/>
    </source>
</evidence>